<dbReference type="AlphaFoldDB" id="A0A9Q8UV96"/>
<dbReference type="PANTHER" id="PTHR13271:SF135">
    <property type="entry name" value="SET DOMAIN PROTEIN (AFU_ORTHOLOGUE AFUA_4G11040)"/>
    <property type="match status" value="1"/>
</dbReference>
<sequence length="467" mass="53154">MEVGSRYERLFAWARSNGGFIHSDLKLVQTDDRGVECTVDDESGGIDRHEVFMRVHYRLSLSYWNAVSAGKESDSYYQPHSRSLPKELLESSADHETVSALFLVQQYLLGEESFWHPYIQILPQPRDACDPAIPLLWSKEDLRWLSGTYLEEEVVKKRKDLESRWSEAVNLMSRDGSDISTYTFDLFLWAHYIFVTRSFSTLAIEGDSAAIKDEYQIIFKSGACIDDVPKVLMPVLDLLNHDQRAGMGYDFKDTGLGLRKATALKPGEGIGNPYDKDTQRYNNTSLLKDFGFILSDNEFPEAVLPLPFDIAQPAHPSHAIFSTSSTSDEYYASSEEIRLAFVTVRAPCRHPLGLMNPSHEARALRHFHPKLVSMVSFKVATLIERAALRNDPYTMPSRRNQQATIDFLETHARKILHDLRAAVDGLEPTNYRQAITQKYRLEQATILEDVLRDMAVPSDLFFVGDDQ</sequence>
<evidence type="ECO:0000313" key="2">
    <source>
        <dbReference type="Proteomes" id="UP000756132"/>
    </source>
</evidence>
<keyword evidence="2" id="KW-1185">Reference proteome</keyword>
<dbReference type="Gene3D" id="3.90.1410.10">
    <property type="entry name" value="set domain protein methyltransferase, domain 1"/>
    <property type="match status" value="1"/>
</dbReference>
<dbReference type="GeneID" id="71992772"/>
<dbReference type="SUPFAM" id="SSF82199">
    <property type="entry name" value="SET domain"/>
    <property type="match status" value="1"/>
</dbReference>
<dbReference type="OMA" id="ADHETVS"/>
<evidence type="ECO:0000313" key="1">
    <source>
        <dbReference type="EMBL" id="UJO23637.1"/>
    </source>
</evidence>
<proteinExistence type="predicted"/>
<dbReference type="RefSeq" id="XP_047768003.1">
    <property type="nucleotide sequence ID" value="XM_047912042.1"/>
</dbReference>
<evidence type="ECO:0008006" key="3">
    <source>
        <dbReference type="Google" id="ProtNLM"/>
    </source>
</evidence>
<reference evidence="1" key="2">
    <citation type="journal article" date="2022" name="Microb. Genom.">
        <title>A chromosome-scale genome assembly of the tomato pathogen Cladosporium fulvum reveals a compartmentalized genome architecture and the presence of a dispensable chromosome.</title>
        <authorList>
            <person name="Zaccaron A.Z."/>
            <person name="Chen L.H."/>
            <person name="Samaras A."/>
            <person name="Stergiopoulos I."/>
        </authorList>
    </citation>
    <scope>NUCLEOTIDE SEQUENCE</scope>
    <source>
        <strain evidence="1">Race5_Kim</strain>
    </source>
</reference>
<dbReference type="Proteomes" id="UP000756132">
    <property type="component" value="Chromosome 11"/>
</dbReference>
<dbReference type="OrthoDB" id="42889at2759"/>
<organism evidence="1 2">
    <name type="scientific">Passalora fulva</name>
    <name type="common">Tomato leaf mold</name>
    <name type="synonym">Cladosporium fulvum</name>
    <dbReference type="NCBI Taxonomy" id="5499"/>
    <lineage>
        <taxon>Eukaryota</taxon>
        <taxon>Fungi</taxon>
        <taxon>Dikarya</taxon>
        <taxon>Ascomycota</taxon>
        <taxon>Pezizomycotina</taxon>
        <taxon>Dothideomycetes</taxon>
        <taxon>Dothideomycetidae</taxon>
        <taxon>Mycosphaerellales</taxon>
        <taxon>Mycosphaerellaceae</taxon>
        <taxon>Fulvia</taxon>
    </lineage>
</organism>
<dbReference type="PANTHER" id="PTHR13271">
    <property type="entry name" value="UNCHARACTERIZED PUTATIVE METHYLTRANSFERASE"/>
    <property type="match status" value="1"/>
</dbReference>
<gene>
    <name evidence="1" type="ORF">CLAFUR5_12894</name>
</gene>
<protein>
    <recommendedName>
        <fullName evidence="3">SET domain-containing protein</fullName>
    </recommendedName>
</protein>
<name>A0A9Q8UV96_PASFU</name>
<dbReference type="InterPro" id="IPR046341">
    <property type="entry name" value="SET_dom_sf"/>
</dbReference>
<dbReference type="KEGG" id="ffu:CLAFUR5_12894"/>
<dbReference type="InterPro" id="IPR050600">
    <property type="entry name" value="SETD3_SETD6_MTase"/>
</dbReference>
<dbReference type="GO" id="GO:0016279">
    <property type="term" value="F:protein-lysine N-methyltransferase activity"/>
    <property type="evidence" value="ECO:0007669"/>
    <property type="project" value="TreeGrafter"/>
</dbReference>
<accession>A0A9Q8UV96</accession>
<reference evidence="1" key="1">
    <citation type="submission" date="2021-12" db="EMBL/GenBank/DDBJ databases">
        <authorList>
            <person name="Zaccaron A."/>
            <person name="Stergiopoulos I."/>
        </authorList>
    </citation>
    <scope>NUCLEOTIDE SEQUENCE</scope>
    <source>
        <strain evidence="1">Race5_Kim</strain>
    </source>
</reference>
<dbReference type="EMBL" id="CP090173">
    <property type="protein sequence ID" value="UJO23637.1"/>
    <property type="molecule type" value="Genomic_DNA"/>
</dbReference>